<dbReference type="InterPro" id="IPR046965">
    <property type="entry name" value="Cyclin_A/B-like"/>
</dbReference>
<dbReference type="EMBL" id="CAJOBO010000076">
    <property type="protein sequence ID" value="CAF4120985.1"/>
    <property type="molecule type" value="Genomic_DNA"/>
</dbReference>
<evidence type="ECO:0000313" key="11">
    <source>
        <dbReference type="EMBL" id="CAF4120985.1"/>
    </source>
</evidence>
<dbReference type="SMART" id="SM01332">
    <property type="entry name" value="Cyclin_C"/>
    <property type="match status" value="1"/>
</dbReference>
<evidence type="ECO:0000313" key="15">
    <source>
        <dbReference type="Proteomes" id="UP000663873"/>
    </source>
</evidence>
<evidence type="ECO:0000256" key="4">
    <source>
        <dbReference type="ARBA" id="ARBA00023306"/>
    </source>
</evidence>
<keyword evidence="1" id="KW-0132">Cell division</keyword>
<gene>
    <name evidence="10" type="ORF">GRG538_LOCUS24095</name>
    <name evidence="11" type="ORF">HFQ381_LOCUS2351</name>
    <name evidence="9" type="ORF">LUA448_LOCUS21890</name>
    <name evidence="14" type="ORF">QYT958_LOCUS26952</name>
    <name evidence="8" type="ORF">TIS948_LOCUS15704</name>
    <name evidence="13" type="ORF">TSG867_LOCUS4160</name>
    <name evidence="12" type="ORF">UJA718_LOCUS3167</name>
</gene>
<dbReference type="Gene3D" id="1.10.472.10">
    <property type="entry name" value="Cyclin-like"/>
    <property type="match status" value="2"/>
</dbReference>
<comment type="similarity">
    <text evidence="5">Belongs to the cyclin family.</text>
</comment>
<evidence type="ECO:0000313" key="10">
    <source>
        <dbReference type="EMBL" id="CAF3629564.1"/>
    </source>
</evidence>
<dbReference type="Proteomes" id="UP000663872">
    <property type="component" value="Unassembled WGS sequence"/>
</dbReference>
<dbReference type="InterPro" id="IPR036915">
    <property type="entry name" value="Cyclin-like_sf"/>
</dbReference>
<dbReference type="InterPro" id="IPR004367">
    <property type="entry name" value="Cyclin_C-dom"/>
</dbReference>
<dbReference type="FunFam" id="1.10.472.10:FF:000001">
    <property type="entry name" value="G2/mitotic-specific cyclin"/>
    <property type="match status" value="1"/>
</dbReference>
<dbReference type="PIRSF" id="PIRSF001771">
    <property type="entry name" value="Cyclin_A_B_D_E"/>
    <property type="match status" value="1"/>
</dbReference>
<dbReference type="SUPFAM" id="SSF47954">
    <property type="entry name" value="Cyclin-like"/>
    <property type="match status" value="2"/>
</dbReference>
<dbReference type="GO" id="GO:0016538">
    <property type="term" value="F:cyclin-dependent protein serine/threonine kinase regulator activity"/>
    <property type="evidence" value="ECO:0007669"/>
    <property type="project" value="InterPro"/>
</dbReference>
<dbReference type="Proteomes" id="UP000663848">
    <property type="component" value="Unassembled WGS sequence"/>
</dbReference>
<dbReference type="EMBL" id="CAJNXB010002550">
    <property type="protein sequence ID" value="CAF3259797.1"/>
    <property type="molecule type" value="Genomic_DNA"/>
</dbReference>
<feature type="domain" description="Cyclin-like" evidence="6">
    <location>
        <begin position="247"/>
        <end position="344"/>
    </location>
</feature>
<comment type="caution">
    <text evidence="12">The sequence shown here is derived from an EMBL/GenBank/DDBJ whole genome shotgun (WGS) entry which is preliminary data.</text>
</comment>
<feature type="domain" description="Cyclin-like" evidence="6">
    <location>
        <begin position="150"/>
        <end position="234"/>
    </location>
</feature>
<protein>
    <recommendedName>
        <fullName evidence="16">Cyclin A</fullName>
    </recommendedName>
</protein>
<dbReference type="Proteomes" id="UP000663862">
    <property type="component" value="Unassembled WGS sequence"/>
</dbReference>
<keyword evidence="4" id="KW-0131">Cell cycle</keyword>
<keyword evidence="15" id="KW-1185">Reference proteome</keyword>
<dbReference type="Proteomes" id="UP000663833">
    <property type="component" value="Unassembled WGS sequence"/>
</dbReference>
<dbReference type="InterPro" id="IPR039361">
    <property type="entry name" value="Cyclin"/>
</dbReference>
<evidence type="ECO:0000256" key="2">
    <source>
        <dbReference type="ARBA" id="ARBA00022776"/>
    </source>
</evidence>
<evidence type="ECO:0000259" key="7">
    <source>
        <dbReference type="SMART" id="SM01332"/>
    </source>
</evidence>
<dbReference type="InterPro" id="IPR048258">
    <property type="entry name" value="Cyclins_cyclin-box"/>
</dbReference>
<evidence type="ECO:0008006" key="16">
    <source>
        <dbReference type="Google" id="ProtNLM"/>
    </source>
</evidence>
<dbReference type="OrthoDB" id="6437110at2759"/>
<dbReference type="EMBL" id="CAJNYD010002902">
    <property type="protein sequence ID" value="CAF3450764.1"/>
    <property type="molecule type" value="Genomic_DNA"/>
</dbReference>
<evidence type="ECO:0000313" key="9">
    <source>
        <dbReference type="EMBL" id="CAF3450764.1"/>
    </source>
</evidence>
<dbReference type="CDD" id="cd20537">
    <property type="entry name" value="CYCLIN_CCNO-like_rpt2"/>
    <property type="match status" value="1"/>
</dbReference>
<evidence type="ECO:0000313" key="14">
    <source>
        <dbReference type="EMBL" id="CAF4848016.1"/>
    </source>
</evidence>
<evidence type="ECO:0000313" key="13">
    <source>
        <dbReference type="EMBL" id="CAF4268243.1"/>
    </source>
</evidence>
<evidence type="ECO:0000256" key="1">
    <source>
        <dbReference type="ARBA" id="ARBA00022618"/>
    </source>
</evidence>
<dbReference type="PROSITE" id="PS00292">
    <property type="entry name" value="CYCLINS"/>
    <property type="match status" value="1"/>
</dbReference>
<evidence type="ECO:0000256" key="3">
    <source>
        <dbReference type="ARBA" id="ARBA00023127"/>
    </source>
</evidence>
<dbReference type="Proteomes" id="UP000663851">
    <property type="component" value="Unassembled WGS sequence"/>
</dbReference>
<dbReference type="InterPro" id="IPR013763">
    <property type="entry name" value="Cyclin-like_dom"/>
</dbReference>
<dbReference type="InterPro" id="IPR006671">
    <property type="entry name" value="Cyclin_N"/>
</dbReference>
<evidence type="ECO:0000313" key="8">
    <source>
        <dbReference type="EMBL" id="CAF3259797.1"/>
    </source>
</evidence>
<dbReference type="GO" id="GO:0044772">
    <property type="term" value="P:mitotic cell cycle phase transition"/>
    <property type="evidence" value="ECO:0007669"/>
    <property type="project" value="InterPro"/>
</dbReference>
<feature type="domain" description="Cyclin C-terminal" evidence="7">
    <location>
        <begin position="243"/>
        <end position="383"/>
    </location>
</feature>
<organism evidence="12 15">
    <name type="scientific">Rotaria socialis</name>
    <dbReference type="NCBI Taxonomy" id="392032"/>
    <lineage>
        <taxon>Eukaryota</taxon>
        <taxon>Metazoa</taxon>
        <taxon>Spiralia</taxon>
        <taxon>Gnathifera</taxon>
        <taxon>Rotifera</taxon>
        <taxon>Eurotatoria</taxon>
        <taxon>Bdelloidea</taxon>
        <taxon>Philodinida</taxon>
        <taxon>Philodinidae</taxon>
        <taxon>Rotaria</taxon>
    </lineage>
</organism>
<dbReference type="PANTHER" id="PTHR10177">
    <property type="entry name" value="CYCLINS"/>
    <property type="match status" value="1"/>
</dbReference>
<evidence type="ECO:0000313" key="12">
    <source>
        <dbReference type="EMBL" id="CAF4145740.1"/>
    </source>
</evidence>
<name>A0A819Y859_9BILA</name>
<evidence type="ECO:0000256" key="5">
    <source>
        <dbReference type="RuleBase" id="RU000383"/>
    </source>
</evidence>
<sequence>MMDSNRLVLRPTHNRLPLKDVSSQKFSSIEITNKTKFISTTIVQQENEVPTATRPILTAARAIKQYSKENENDMVISPMFKTDFFIEQKPCRSEINKTREQLEQDLFELPDYRQSIFEHLKSVEHIYAPKANFMEYQSDINPAMRTILIDWLIEVTDEYKLNDETLFLCVQYVDRFLSTVNVTRSKLQLLGTTSMYVASKYEEMYPPALEEFSFITDNTYETKHILRMEQIIMKMLNFSISGPTCYTFLQHYFIDLRSSMPIDNNDDDYKSVTMLSNYLCTLTLLHDRPFSSYRSSMIAACCLLYAIQLLKQHLNIDIVWSRHHVKLSTYTQYDLRQCTIALAEVYTKTYQQDRVTSSLLRRFSNTKKYNESYQKRVCEILHQSKLEEIDEDDNLLDLTLDEFEGSNISLDLHG</sequence>
<dbReference type="EMBL" id="CAJOBP010000231">
    <property type="protein sequence ID" value="CAF4145740.1"/>
    <property type="molecule type" value="Genomic_DNA"/>
</dbReference>
<dbReference type="EMBL" id="CAJOBQ010000132">
    <property type="protein sequence ID" value="CAF4268243.1"/>
    <property type="molecule type" value="Genomic_DNA"/>
</dbReference>
<keyword evidence="2" id="KW-0498">Mitosis</keyword>
<dbReference type="EMBL" id="CAJOBR010006630">
    <property type="protein sequence ID" value="CAF4848016.1"/>
    <property type="molecule type" value="Genomic_DNA"/>
</dbReference>
<reference evidence="12" key="1">
    <citation type="submission" date="2021-02" db="EMBL/GenBank/DDBJ databases">
        <authorList>
            <person name="Nowell W R."/>
        </authorList>
    </citation>
    <scope>NUCLEOTIDE SEQUENCE</scope>
</reference>
<dbReference type="SMART" id="SM00385">
    <property type="entry name" value="CYCLIN"/>
    <property type="match status" value="2"/>
</dbReference>
<dbReference type="Pfam" id="PF00134">
    <property type="entry name" value="Cyclin_N"/>
    <property type="match status" value="1"/>
</dbReference>
<dbReference type="AlphaFoldDB" id="A0A819Y859"/>
<dbReference type="EMBL" id="CAJNYT010004069">
    <property type="protein sequence ID" value="CAF3629564.1"/>
    <property type="molecule type" value="Genomic_DNA"/>
</dbReference>
<keyword evidence="3 5" id="KW-0195">Cyclin</keyword>
<dbReference type="Proteomes" id="UP000663873">
    <property type="component" value="Unassembled WGS sequence"/>
</dbReference>
<accession>A0A819Y859</accession>
<dbReference type="Proteomes" id="UP000663825">
    <property type="component" value="Unassembled WGS sequence"/>
</dbReference>
<dbReference type="GO" id="GO:0051301">
    <property type="term" value="P:cell division"/>
    <property type="evidence" value="ECO:0007669"/>
    <property type="project" value="UniProtKB-KW"/>
</dbReference>
<dbReference type="Pfam" id="PF02984">
    <property type="entry name" value="Cyclin_C"/>
    <property type="match status" value="1"/>
</dbReference>
<evidence type="ECO:0000259" key="6">
    <source>
        <dbReference type="SMART" id="SM00385"/>
    </source>
</evidence>
<proteinExistence type="inferred from homology"/>